<dbReference type="AlphaFoldDB" id="A0A1E3BHZ4"/>
<accession>A0A1E3BHZ4</accession>
<organism evidence="1 2">
    <name type="scientific">Aspergillus cristatus</name>
    <name type="common">Chinese Fuzhuan brick tea-fermentation fungus</name>
    <name type="synonym">Eurotium cristatum</name>
    <dbReference type="NCBI Taxonomy" id="573508"/>
    <lineage>
        <taxon>Eukaryota</taxon>
        <taxon>Fungi</taxon>
        <taxon>Dikarya</taxon>
        <taxon>Ascomycota</taxon>
        <taxon>Pezizomycotina</taxon>
        <taxon>Eurotiomycetes</taxon>
        <taxon>Eurotiomycetidae</taxon>
        <taxon>Eurotiales</taxon>
        <taxon>Aspergillaceae</taxon>
        <taxon>Aspergillus</taxon>
        <taxon>Aspergillus subgen. Aspergillus</taxon>
    </lineage>
</organism>
<dbReference type="OrthoDB" id="5367563at2759"/>
<keyword evidence="2" id="KW-1185">Reference proteome</keyword>
<reference evidence="1 2" key="1">
    <citation type="journal article" date="2016" name="BMC Genomics">
        <title>Comparative genomic and transcriptomic analyses of the Fuzhuan brick tea-fermentation fungus Aspergillus cristatus.</title>
        <authorList>
            <person name="Ge Y."/>
            <person name="Wang Y."/>
            <person name="Liu Y."/>
            <person name="Tan Y."/>
            <person name="Ren X."/>
            <person name="Zhang X."/>
            <person name="Hyde K.D."/>
            <person name="Liu Y."/>
            <person name="Liu Z."/>
        </authorList>
    </citation>
    <scope>NUCLEOTIDE SEQUENCE [LARGE SCALE GENOMIC DNA]</scope>
    <source>
        <strain evidence="1 2">GZAAS20.1005</strain>
    </source>
</reference>
<gene>
    <name evidence="1" type="ORF">SI65_03633</name>
</gene>
<dbReference type="EMBL" id="JXNT01000003">
    <property type="protein sequence ID" value="ODM20580.1"/>
    <property type="molecule type" value="Genomic_DNA"/>
</dbReference>
<comment type="caution">
    <text evidence="1">The sequence shown here is derived from an EMBL/GenBank/DDBJ whole genome shotgun (WGS) entry which is preliminary data.</text>
</comment>
<proteinExistence type="predicted"/>
<sequence>MEPPQDILDELSGVAAFHIYAQSWQTPDTTGSASLELCKIILDNEDKEEAIYSTFRALHKFACKAPPALDHALKIMAQSFAQLPETTVLPLIKGPEGAYLILKWWLADWAQRFKGSAYGDDWGEESERGPIDARETRMGRIVFRKRGSFE</sequence>
<dbReference type="Proteomes" id="UP000094569">
    <property type="component" value="Unassembled WGS sequence"/>
</dbReference>
<evidence type="ECO:0000313" key="1">
    <source>
        <dbReference type="EMBL" id="ODM20580.1"/>
    </source>
</evidence>
<name>A0A1E3BHZ4_ASPCR</name>
<dbReference type="VEuPathDB" id="FungiDB:SI65_03633"/>
<protein>
    <submittedName>
        <fullName evidence="1">Uncharacterized protein</fullName>
    </submittedName>
</protein>
<evidence type="ECO:0000313" key="2">
    <source>
        <dbReference type="Proteomes" id="UP000094569"/>
    </source>
</evidence>